<dbReference type="EMBL" id="GL376617">
    <property type="status" value="NOT_ANNOTATED_CDS"/>
    <property type="molecule type" value="Genomic_DNA"/>
</dbReference>
<evidence type="ECO:0000313" key="3">
    <source>
        <dbReference type="Proteomes" id="UP000019132"/>
    </source>
</evidence>
<keyword evidence="3" id="KW-1185">Reference proteome</keyword>
<evidence type="ECO:0000313" key="2">
    <source>
        <dbReference type="EnsemblProtists" id="PYU1_T007803"/>
    </source>
</evidence>
<feature type="compositionally biased region" description="Polar residues" evidence="1">
    <location>
        <begin position="123"/>
        <end position="133"/>
    </location>
</feature>
<feature type="compositionally biased region" description="Basic and acidic residues" evidence="1">
    <location>
        <begin position="39"/>
        <end position="52"/>
    </location>
</feature>
<sequence length="141" mass="15661">GARSVGAYRVLGEVRGRHARVQTCDLAQGDAAQSAGPLAERDRVAPTRRAAEPRMGALRDPQARASHFIIPTSAWHGPDDRPRQRLVRARSEGQVRQGFQLKHAHRNTHAHICVRNPERNKATDSIINTASKQTQRKPITK</sequence>
<dbReference type="AlphaFoldDB" id="K3WS59"/>
<dbReference type="VEuPathDB" id="FungiDB:PYU1_G007787"/>
<name>K3WS59_GLOUD</name>
<organism evidence="2 3">
    <name type="scientific">Globisporangium ultimum (strain ATCC 200006 / CBS 805.95 / DAOM BR144)</name>
    <name type="common">Pythium ultimum</name>
    <dbReference type="NCBI Taxonomy" id="431595"/>
    <lineage>
        <taxon>Eukaryota</taxon>
        <taxon>Sar</taxon>
        <taxon>Stramenopiles</taxon>
        <taxon>Oomycota</taxon>
        <taxon>Peronosporomycetes</taxon>
        <taxon>Pythiales</taxon>
        <taxon>Pythiaceae</taxon>
        <taxon>Globisporangium</taxon>
    </lineage>
</organism>
<dbReference type="Proteomes" id="UP000019132">
    <property type="component" value="Unassembled WGS sequence"/>
</dbReference>
<dbReference type="EnsemblProtists" id="PYU1_T007803">
    <property type="protein sequence ID" value="PYU1_T007803"/>
    <property type="gene ID" value="PYU1_G007787"/>
</dbReference>
<dbReference type="HOGENOM" id="CLU_1830476_0_0_1"/>
<reference evidence="2" key="3">
    <citation type="submission" date="2015-02" db="UniProtKB">
        <authorList>
            <consortium name="EnsemblProtists"/>
        </authorList>
    </citation>
    <scope>IDENTIFICATION</scope>
    <source>
        <strain evidence="2">DAOM BR144</strain>
    </source>
</reference>
<feature type="region of interest" description="Disordered" evidence="1">
    <location>
        <begin position="116"/>
        <end position="141"/>
    </location>
</feature>
<evidence type="ECO:0000256" key="1">
    <source>
        <dbReference type="SAM" id="MobiDB-lite"/>
    </source>
</evidence>
<protein>
    <submittedName>
        <fullName evidence="2">Uncharacterized protein</fullName>
    </submittedName>
</protein>
<feature type="region of interest" description="Disordered" evidence="1">
    <location>
        <begin position="30"/>
        <end position="64"/>
    </location>
</feature>
<reference evidence="3" key="1">
    <citation type="journal article" date="2010" name="Genome Biol.">
        <title>Genome sequence of the necrotrophic plant pathogen Pythium ultimum reveals original pathogenicity mechanisms and effector repertoire.</title>
        <authorList>
            <person name="Levesque C.A."/>
            <person name="Brouwer H."/>
            <person name="Cano L."/>
            <person name="Hamilton J.P."/>
            <person name="Holt C."/>
            <person name="Huitema E."/>
            <person name="Raffaele S."/>
            <person name="Robideau G.P."/>
            <person name="Thines M."/>
            <person name="Win J."/>
            <person name="Zerillo M.M."/>
            <person name="Beakes G.W."/>
            <person name="Boore J.L."/>
            <person name="Busam D."/>
            <person name="Dumas B."/>
            <person name="Ferriera S."/>
            <person name="Fuerstenberg S.I."/>
            <person name="Gachon C.M."/>
            <person name="Gaulin E."/>
            <person name="Govers F."/>
            <person name="Grenville-Briggs L."/>
            <person name="Horner N."/>
            <person name="Hostetler J."/>
            <person name="Jiang R.H."/>
            <person name="Johnson J."/>
            <person name="Krajaejun T."/>
            <person name="Lin H."/>
            <person name="Meijer H.J."/>
            <person name="Moore B."/>
            <person name="Morris P."/>
            <person name="Phuntmart V."/>
            <person name="Puiu D."/>
            <person name="Shetty J."/>
            <person name="Stajich J.E."/>
            <person name="Tripathy S."/>
            <person name="Wawra S."/>
            <person name="van West P."/>
            <person name="Whitty B.R."/>
            <person name="Coutinho P.M."/>
            <person name="Henrissat B."/>
            <person name="Martin F."/>
            <person name="Thomas P.D."/>
            <person name="Tyler B.M."/>
            <person name="De Vries R.P."/>
            <person name="Kamoun S."/>
            <person name="Yandell M."/>
            <person name="Tisserat N."/>
            <person name="Buell C.R."/>
        </authorList>
    </citation>
    <scope>NUCLEOTIDE SEQUENCE</scope>
    <source>
        <strain evidence="3">DAOM:BR144</strain>
    </source>
</reference>
<dbReference type="eggNOG" id="ENOG502SUY6">
    <property type="taxonomic scope" value="Eukaryota"/>
</dbReference>
<proteinExistence type="predicted"/>
<dbReference type="InParanoid" id="K3WS59"/>
<accession>K3WS59</accession>
<reference evidence="3" key="2">
    <citation type="submission" date="2010-04" db="EMBL/GenBank/DDBJ databases">
        <authorList>
            <person name="Buell R."/>
            <person name="Hamilton J."/>
            <person name="Hostetler J."/>
        </authorList>
    </citation>
    <scope>NUCLEOTIDE SEQUENCE [LARGE SCALE GENOMIC DNA]</scope>
    <source>
        <strain evidence="3">DAOM:BR144</strain>
    </source>
</reference>